<dbReference type="PIRSF" id="PIRSF014753">
    <property type="entry name" value="UCP014753"/>
    <property type="match status" value="1"/>
</dbReference>
<dbReference type="InterPro" id="IPR016624">
    <property type="entry name" value="UCP014753"/>
</dbReference>
<name>A0ABN6Z7E9_9BACE</name>
<sequence>MNKPQTVMPDFKIIRKILFICLLLSSLITWAQKPMSGKQERELWIKTMIRIAHPVVNNLAEGTLKKNMPYESLAGNTQRFSYLEAVGRTVCGIAPWLELGPDNTPEGQLREKYIKLVIKGLKNAVNPDSPDYLIFGVPSQPLVDAAFLAEGLLRAPKQLWGNLDKQTQERMIAELKSSRVIKPNESNWLLFASTVEAALLEFTGECDMNRLNYGVRKFRDLWYKGDALYGDGENFHMDYYNSFVIHPMLTDVLVVMKKHNIEGCDFLQTQTKRLSRYAEQLERFISPEGTYPVVGRSIVYRTGVFHSLAQASLMHLLPESVKPEQVRCALTQVIRNQFKSADNFDANGWLKIGFAGKQIKMSESYINTGSLYLCTTGFLSLGLPASDPFWSNPYAEWTSKKAWSGKEVKADHSL</sequence>
<evidence type="ECO:0000313" key="3">
    <source>
        <dbReference type="Proteomes" id="UP001496674"/>
    </source>
</evidence>
<dbReference type="PANTHER" id="PTHR35339">
    <property type="entry name" value="LINALOOL DEHYDRATASE_ISOMERASE DOMAIN-CONTAINING PROTEIN"/>
    <property type="match status" value="1"/>
</dbReference>
<evidence type="ECO:0000313" key="2">
    <source>
        <dbReference type="EMBL" id="BEG98035.1"/>
    </source>
</evidence>
<evidence type="ECO:0000259" key="1">
    <source>
        <dbReference type="Pfam" id="PF10022"/>
    </source>
</evidence>
<dbReference type="InterPro" id="IPR049349">
    <property type="entry name" value="DUF2264_N"/>
</dbReference>
<reference evidence="2 3" key="1">
    <citation type="submission" date="2023-04" db="EMBL/GenBank/DDBJ databases">
        <title>Draft genome sequence of acteroides sedimenti strain YN3PY1.</title>
        <authorList>
            <person name="Yoshida N."/>
        </authorList>
    </citation>
    <scope>NUCLEOTIDE SEQUENCE [LARGE SCALE GENOMIC DNA]</scope>
    <source>
        <strain evidence="2 3">YN3PY1</strain>
    </source>
</reference>
<proteinExistence type="predicted"/>
<feature type="domain" description="DUF2264" evidence="1">
    <location>
        <begin position="41"/>
        <end position="397"/>
    </location>
</feature>
<gene>
    <name evidence="2" type="ORF">BSYN_03000</name>
</gene>
<accession>A0ABN6Z7E9</accession>
<dbReference type="PANTHER" id="PTHR35339:SF3">
    <property type="entry name" value="DUF2264 DOMAIN-CONTAINING PROTEIN"/>
    <property type="match status" value="1"/>
</dbReference>
<organism evidence="2 3">
    <name type="scientific">Bacteroides sedimenti</name>
    <dbReference type="NCBI Taxonomy" id="2136147"/>
    <lineage>
        <taxon>Bacteria</taxon>
        <taxon>Pseudomonadati</taxon>
        <taxon>Bacteroidota</taxon>
        <taxon>Bacteroidia</taxon>
        <taxon>Bacteroidales</taxon>
        <taxon>Bacteroidaceae</taxon>
        <taxon>Bacteroides</taxon>
    </lineage>
</organism>
<keyword evidence="3" id="KW-1185">Reference proteome</keyword>
<dbReference type="Pfam" id="PF10022">
    <property type="entry name" value="DUF2264"/>
    <property type="match status" value="1"/>
</dbReference>
<protein>
    <recommendedName>
        <fullName evidence="1">DUF2264 domain-containing protein</fullName>
    </recommendedName>
</protein>
<dbReference type="EMBL" id="AP028055">
    <property type="protein sequence ID" value="BEG98035.1"/>
    <property type="molecule type" value="Genomic_DNA"/>
</dbReference>
<dbReference type="Proteomes" id="UP001496674">
    <property type="component" value="Chromosome"/>
</dbReference>